<dbReference type="EMBL" id="BSSD01000010">
    <property type="protein sequence ID" value="GLW94665.1"/>
    <property type="molecule type" value="Genomic_DNA"/>
</dbReference>
<dbReference type="SUPFAM" id="SSF52540">
    <property type="entry name" value="P-loop containing nucleoside triphosphate hydrolases"/>
    <property type="match status" value="1"/>
</dbReference>
<dbReference type="Pfam" id="PF00679">
    <property type="entry name" value="EFG_C"/>
    <property type="match status" value="1"/>
</dbReference>
<dbReference type="FunFam" id="2.40.30.10:FF:000006">
    <property type="entry name" value="Elongation factor G"/>
    <property type="match status" value="1"/>
</dbReference>
<dbReference type="Gene3D" id="3.40.50.300">
    <property type="entry name" value="P-loop containing nucleotide triphosphate hydrolases"/>
    <property type="match status" value="1"/>
</dbReference>
<dbReference type="Pfam" id="PF14492">
    <property type="entry name" value="EFG_III"/>
    <property type="match status" value="1"/>
</dbReference>
<dbReference type="HAMAP" id="MF_00054_B">
    <property type="entry name" value="EF_G_EF_2_B"/>
    <property type="match status" value="1"/>
</dbReference>
<comment type="function">
    <text evidence="6 7">Catalyzes the GTP-dependent ribosomal translocation step during translation elongation. During this step, the ribosome changes from the pre-translocational (PRE) to the post-translocational (POST) state as the newly formed A-site-bound peptidyl-tRNA and P-site-bound deacylated tRNA move to the P and E sites, respectively. Catalyzes the coordinated movement of the two tRNA molecules, the mRNA and conformational changes in the ribosome.</text>
</comment>
<keyword evidence="7" id="KW-0963">Cytoplasm</keyword>
<dbReference type="CDD" id="cd16262">
    <property type="entry name" value="EFG_III"/>
    <property type="match status" value="1"/>
</dbReference>
<keyword evidence="2 7" id="KW-0547">Nucleotide-binding</keyword>
<dbReference type="PROSITE" id="PS51722">
    <property type="entry name" value="G_TR_2"/>
    <property type="match status" value="1"/>
</dbReference>
<dbReference type="InterPro" id="IPR035649">
    <property type="entry name" value="EFG_V"/>
</dbReference>
<evidence type="ECO:0000256" key="6">
    <source>
        <dbReference type="ARBA" id="ARBA00024731"/>
    </source>
</evidence>
<dbReference type="PANTHER" id="PTHR43261:SF1">
    <property type="entry name" value="RIBOSOME-RELEASING FACTOR 2, MITOCHONDRIAL"/>
    <property type="match status" value="1"/>
</dbReference>
<dbReference type="InterPro" id="IPR035647">
    <property type="entry name" value="EFG_III/V"/>
</dbReference>
<name>A0A9W6QRB3_9PSEU</name>
<proteinExistence type="inferred from homology"/>
<dbReference type="RefSeq" id="WP_285612687.1">
    <property type="nucleotide sequence ID" value="NZ_BSSD01000010.1"/>
</dbReference>
<dbReference type="InterPro" id="IPR027417">
    <property type="entry name" value="P-loop_NTPase"/>
</dbReference>
<dbReference type="PRINTS" id="PR00315">
    <property type="entry name" value="ELONGATNFCT"/>
</dbReference>
<protein>
    <recommendedName>
        <fullName evidence="7 8">Elongation factor G</fullName>
        <shortName evidence="7">EF-G</shortName>
    </recommendedName>
</protein>
<dbReference type="GO" id="GO:0005737">
    <property type="term" value="C:cytoplasm"/>
    <property type="evidence" value="ECO:0007669"/>
    <property type="project" value="UniProtKB-SubCell"/>
</dbReference>
<evidence type="ECO:0000313" key="10">
    <source>
        <dbReference type="EMBL" id="GLW94665.1"/>
    </source>
</evidence>
<dbReference type="SUPFAM" id="SSF54211">
    <property type="entry name" value="Ribosomal protein S5 domain 2-like"/>
    <property type="match status" value="1"/>
</dbReference>
<dbReference type="Pfam" id="PF03764">
    <property type="entry name" value="EFG_IV"/>
    <property type="match status" value="1"/>
</dbReference>
<feature type="binding site" evidence="7">
    <location>
        <begin position="83"/>
        <end position="87"/>
    </location>
    <ligand>
        <name>GTP</name>
        <dbReference type="ChEBI" id="CHEBI:37565"/>
    </ligand>
</feature>
<keyword evidence="3 7" id="KW-0251">Elongation factor</keyword>
<dbReference type="SMART" id="SM00838">
    <property type="entry name" value="EFG_C"/>
    <property type="match status" value="1"/>
</dbReference>
<dbReference type="Gene3D" id="2.40.30.10">
    <property type="entry name" value="Translation factors"/>
    <property type="match status" value="1"/>
</dbReference>
<dbReference type="Proteomes" id="UP001165042">
    <property type="component" value="Unassembled WGS sequence"/>
</dbReference>
<keyword evidence="5 7" id="KW-0342">GTP-binding</keyword>
<dbReference type="GO" id="GO:0003746">
    <property type="term" value="F:translation elongation factor activity"/>
    <property type="evidence" value="ECO:0007669"/>
    <property type="project" value="UniProtKB-UniRule"/>
</dbReference>
<dbReference type="Gene3D" id="3.30.70.870">
    <property type="entry name" value="Elongation Factor G (Translational Gtpase), domain 3"/>
    <property type="match status" value="1"/>
</dbReference>
<dbReference type="CDD" id="cd01886">
    <property type="entry name" value="EF-G"/>
    <property type="match status" value="1"/>
</dbReference>
<gene>
    <name evidence="7 10" type="primary">fusA</name>
    <name evidence="10" type="ORF">Aglo03_54810</name>
</gene>
<comment type="similarity">
    <text evidence="1 7">Belongs to the TRAFAC class translation factor GTPase superfamily. Classic translation factor GTPase family. EF-G/EF-2 subfamily.</text>
</comment>
<dbReference type="InterPro" id="IPR014721">
    <property type="entry name" value="Ribsml_uS5_D2-typ_fold_subgr"/>
</dbReference>
<dbReference type="InterPro" id="IPR004161">
    <property type="entry name" value="EFTu-like_2"/>
</dbReference>
<dbReference type="NCBIfam" id="TIGR00484">
    <property type="entry name" value="EF-G"/>
    <property type="match status" value="1"/>
</dbReference>
<dbReference type="CDD" id="cd03713">
    <property type="entry name" value="EFG_mtEFG_C"/>
    <property type="match status" value="1"/>
</dbReference>
<dbReference type="Pfam" id="PF00009">
    <property type="entry name" value="GTP_EFTU"/>
    <property type="match status" value="1"/>
</dbReference>
<dbReference type="InterPro" id="IPR004540">
    <property type="entry name" value="Transl_elong_EFG/EF2"/>
</dbReference>
<keyword evidence="4 7" id="KW-0648">Protein biosynthesis</keyword>
<comment type="caution">
    <text evidence="10">The sequence shown here is derived from an EMBL/GenBank/DDBJ whole genome shotgun (WGS) entry which is preliminary data.</text>
</comment>
<organism evidence="10 11">
    <name type="scientific">Actinokineospora globicatena</name>
    <dbReference type="NCBI Taxonomy" id="103729"/>
    <lineage>
        <taxon>Bacteria</taxon>
        <taxon>Bacillati</taxon>
        <taxon>Actinomycetota</taxon>
        <taxon>Actinomycetes</taxon>
        <taxon>Pseudonocardiales</taxon>
        <taxon>Pseudonocardiaceae</taxon>
        <taxon>Actinokineospora</taxon>
    </lineage>
</organism>
<dbReference type="NCBIfam" id="NF009381">
    <property type="entry name" value="PRK12740.1-5"/>
    <property type="match status" value="1"/>
</dbReference>
<dbReference type="FunFam" id="3.30.70.240:FF:000001">
    <property type="entry name" value="Elongation factor G"/>
    <property type="match status" value="1"/>
</dbReference>
<evidence type="ECO:0000259" key="9">
    <source>
        <dbReference type="PROSITE" id="PS51722"/>
    </source>
</evidence>
<evidence type="ECO:0000256" key="2">
    <source>
        <dbReference type="ARBA" id="ARBA00022741"/>
    </source>
</evidence>
<keyword evidence="11" id="KW-1185">Reference proteome</keyword>
<evidence type="ECO:0000256" key="5">
    <source>
        <dbReference type="ARBA" id="ARBA00023134"/>
    </source>
</evidence>
<dbReference type="CDD" id="cd01434">
    <property type="entry name" value="EFG_mtEFG1_IV"/>
    <property type="match status" value="1"/>
</dbReference>
<feature type="binding site" evidence="7">
    <location>
        <begin position="19"/>
        <end position="26"/>
    </location>
    <ligand>
        <name>GTP</name>
        <dbReference type="ChEBI" id="CHEBI:37565"/>
    </ligand>
</feature>
<dbReference type="NCBIfam" id="TIGR00231">
    <property type="entry name" value="small_GTP"/>
    <property type="match status" value="1"/>
</dbReference>
<dbReference type="FunFam" id="3.40.50.300:FF:000029">
    <property type="entry name" value="Elongation factor G"/>
    <property type="match status" value="1"/>
</dbReference>
<evidence type="ECO:0000313" key="11">
    <source>
        <dbReference type="Proteomes" id="UP001165042"/>
    </source>
</evidence>
<feature type="domain" description="Tr-type G" evidence="9">
    <location>
        <begin position="10"/>
        <end position="286"/>
    </location>
</feature>
<dbReference type="InterPro" id="IPR000640">
    <property type="entry name" value="EFG_V-like"/>
</dbReference>
<dbReference type="InterPro" id="IPR041095">
    <property type="entry name" value="EFG_II"/>
</dbReference>
<feature type="binding site" evidence="7">
    <location>
        <begin position="137"/>
        <end position="140"/>
    </location>
    <ligand>
        <name>GTP</name>
        <dbReference type="ChEBI" id="CHEBI:37565"/>
    </ligand>
</feature>
<dbReference type="InterPro" id="IPR009022">
    <property type="entry name" value="EFG_III"/>
</dbReference>
<dbReference type="GO" id="GO:0032790">
    <property type="term" value="P:ribosome disassembly"/>
    <property type="evidence" value="ECO:0007669"/>
    <property type="project" value="TreeGrafter"/>
</dbReference>
<dbReference type="Gene3D" id="3.30.70.240">
    <property type="match status" value="1"/>
</dbReference>
<dbReference type="Gene3D" id="3.30.230.10">
    <property type="match status" value="1"/>
</dbReference>
<evidence type="ECO:0000256" key="4">
    <source>
        <dbReference type="ARBA" id="ARBA00022917"/>
    </source>
</evidence>
<dbReference type="PROSITE" id="PS00301">
    <property type="entry name" value="G_TR_1"/>
    <property type="match status" value="1"/>
</dbReference>
<dbReference type="Pfam" id="PF03144">
    <property type="entry name" value="GTP_EFTU_D2"/>
    <property type="match status" value="1"/>
</dbReference>
<dbReference type="SUPFAM" id="SSF50447">
    <property type="entry name" value="Translation proteins"/>
    <property type="match status" value="1"/>
</dbReference>
<dbReference type="FunFam" id="3.30.230.10:FF:000003">
    <property type="entry name" value="Elongation factor G"/>
    <property type="match status" value="1"/>
</dbReference>
<accession>A0A9W6QRB3</accession>
<evidence type="ECO:0000256" key="8">
    <source>
        <dbReference type="NCBIfam" id="TIGR00484"/>
    </source>
</evidence>
<dbReference type="CDD" id="cd04088">
    <property type="entry name" value="EFG_mtEFG_II"/>
    <property type="match status" value="1"/>
</dbReference>
<reference evidence="10" key="1">
    <citation type="submission" date="2023-02" db="EMBL/GenBank/DDBJ databases">
        <title>Actinokineospora globicatena NBRC 15670.</title>
        <authorList>
            <person name="Ichikawa N."/>
            <person name="Sato H."/>
            <person name="Tonouchi N."/>
        </authorList>
    </citation>
    <scope>NUCLEOTIDE SEQUENCE</scope>
    <source>
        <strain evidence="10">NBRC 15670</strain>
    </source>
</reference>
<dbReference type="GO" id="GO:0003924">
    <property type="term" value="F:GTPase activity"/>
    <property type="evidence" value="ECO:0007669"/>
    <property type="project" value="InterPro"/>
</dbReference>
<sequence length="701" mass="76898">MALDVLTDLAKVRNIGIMAHIDAGKTTTTERILFYTGISYKIGEVHDGAAVMDWMEQEQERGITITSAATTCYWKDHQINIIDTPGHVDFTVEVERSLRVLDGAVAVFDGKEGVEPQSEQVWRQASKYDVPRICFVNKMDKLGADFYFTIKTISERLGAKPLPIQIPIGSEGDFIGVVDLVEMRALTWRGEVKKGEDYTIEEIPEDLQEKAQEYRDALIEAVAETDDELMELYLGGEELTVAQIKSGIRKIVTDATAYPVLCGSAFKNKGVQPMLDAVIDYLPSPLDVPAVEGTLQDGETKVTRKPSVDEPFSGLAFKIASHPFFGKLTYVRVYSGRVASGAQVINSTKDRKERIGKLFQMHANKEQPVDEAIAGHIYAVIGLKDTTTGETLSDPANPIVLESMTFPDPVIQVAIEPKTKADQEKLGTAIQKLAEEDPTFKVSLDEETGQTIIAGMGELHLDILVDRMRREFKVEANIGKPQVAYRETIRKTVEKLDYTHKKQTGGSGQFAKVVIKLEPLDTTTSDGALYEFANGVTGGRVPREYIPSVDAGAQDAMQYGVLAGYPLVGLKLTLLDGAYHEVDSSEMAFKVAGSMALKEAARKAGPVILEPMMAVEVTTPEDYMGEVIGDLNSRRGQIQAMEERSGARIVKALVPLSEMFGYVGDLRSKTQGRANYSMVFDSYAEVPANVAKEIIAKATGE</sequence>
<dbReference type="SUPFAM" id="SSF54980">
    <property type="entry name" value="EF-G C-terminal domain-like"/>
    <property type="match status" value="2"/>
</dbReference>
<dbReference type="GO" id="GO:0005525">
    <property type="term" value="F:GTP binding"/>
    <property type="evidence" value="ECO:0007669"/>
    <property type="project" value="UniProtKB-UniRule"/>
</dbReference>
<comment type="subcellular location">
    <subcellularLocation>
        <location evidence="7">Cytoplasm</location>
    </subcellularLocation>
</comment>
<dbReference type="AlphaFoldDB" id="A0A9W6QRB3"/>
<evidence type="ECO:0000256" key="1">
    <source>
        <dbReference type="ARBA" id="ARBA00005870"/>
    </source>
</evidence>
<dbReference type="InterPro" id="IPR005225">
    <property type="entry name" value="Small_GTP-bd"/>
</dbReference>
<dbReference type="InterPro" id="IPR020568">
    <property type="entry name" value="Ribosomal_Su5_D2-typ_SF"/>
</dbReference>
<dbReference type="PANTHER" id="PTHR43261">
    <property type="entry name" value="TRANSLATION ELONGATION FACTOR G-RELATED"/>
    <property type="match status" value="1"/>
</dbReference>
<evidence type="ECO:0000256" key="7">
    <source>
        <dbReference type="HAMAP-Rule" id="MF_00054"/>
    </source>
</evidence>
<evidence type="ECO:0000256" key="3">
    <source>
        <dbReference type="ARBA" id="ARBA00022768"/>
    </source>
</evidence>
<dbReference type="InterPro" id="IPR000795">
    <property type="entry name" value="T_Tr_GTP-bd_dom"/>
</dbReference>
<dbReference type="InterPro" id="IPR047872">
    <property type="entry name" value="EFG_IV"/>
</dbReference>
<dbReference type="InterPro" id="IPR009000">
    <property type="entry name" value="Transl_B-barrel_sf"/>
</dbReference>
<dbReference type="SMART" id="SM00889">
    <property type="entry name" value="EFG_IV"/>
    <property type="match status" value="1"/>
</dbReference>
<dbReference type="FunFam" id="3.30.70.870:FF:000001">
    <property type="entry name" value="Elongation factor G"/>
    <property type="match status" value="1"/>
</dbReference>
<dbReference type="InterPro" id="IPR005517">
    <property type="entry name" value="Transl_elong_EFG/EF2_IV"/>
</dbReference>
<dbReference type="InterPro" id="IPR031157">
    <property type="entry name" value="G_TR_CS"/>
</dbReference>